<dbReference type="InterPro" id="IPR037923">
    <property type="entry name" value="HTH-like"/>
</dbReference>
<accession>A0A4Q5LQC8</accession>
<dbReference type="PRINTS" id="PR00032">
    <property type="entry name" value="HTHARAC"/>
</dbReference>
<dbReference type="InterPro" id="IPR018060">
    <property type="entry name" value="HTH_AraC"/>
</dbReference>
<evidence type="ECO:0000256" key="2">
    <source>
        <dbReference type="ARBA" id="ARBA00023125"/>
    </source>
</evidence>
<dbReference type="Gene3D" id="1.10.10.60">
    <property type="entry name" value="Homeodomain-like"/>
    <property type="match status" value="2"/>
</dbReference>
<keyword evidence="2" id="KW-0238">DNA-binding</keyword>
<evidence type="ECO:0000256" key="3">
    <source>
        <dbReference type="ARBA" id="ARBA00023163"/>
    </source>
</evidence>
<dbReference type="AlphaFoldDB" id="A0A4Q5LQC8"/>
<gene>
    <name evidence="5" type="ORF">EWM62_06765</name>
</gene>
<keyword evidence="6" id="KW-1185">Reference proteome</keyword>
<dbReference type="InterPro" id="IPR009057">
    <property type="entry name" value="Homeodomain-like_sf"/>
</dbReference>
<dbReference type="Pfam" id="PF12833">
    <property type="entry name" value="HTH_18"/>
    <property type="match status" value="1"/>
</dbReference>
<proteinExistence type="predicted"/>
<dbReference type="PANTHER" id="PTHR43280:SF2">
    <property type="entry name" value="HTH-TYPE TRANSCRIPTIONAL REGULATOR EXSA"/>
    <property type="match status" value="1"/>
</dbReference>
<dbReference type="SMART" id="SM00342">
    <property type="entry name" value="HTH_ARAC"/>
    <property type="match status" value="1"/>
</dbReference>
<keyword evidence="3" id="KW-0804">Transcription</keyword>
<keyword evidence="1" id="KW-0805">Transcription regulation</keyword>
<comment type="caution">
    <text evidence="5">The sequence shown here is derived from an EMBL/GenBank/DDBJ whole genome shotgun (WGS) entry which is preliminary data.</text>
</comment>
<feature type="domain" description="HTH araC/xylS-type" evidence="4">
    <location>
        <begin position="196"/>
        <end position="294"/>
    </location>
</feature>
<dbReference type="GO" id="GO:0043565">
    <property type="term" value="F:sequence-specific DNA binding"/>
    <property type="evidence" value="ECO:0007669"/>
    <property type="project" value="InterPro"/>
</dbReference>
<dbReference type="PROSITE" id="PS01124">
    <property type="entry name" value="HTH_ARAC_FAMILY_2"/>
    <property type="match status" value="1"/>
</dbReference>
<dbReference type="PANTHER" id="PTHR43280">
    <property type="entry name" value="ARAC-FAMILY TRANSCRIPTIONAL REGULATOR"/>
    <property type="match status" value="1"/>
</dbReference>
<dbReference type="OrthoDB" id="642439at2"/>
<dbReference type="Pfam" id="PF02311">
    <property type="entry name" value="AraC_binding"/>
    <property type="match status" value="1"/>
</dbReference>
<dbReference type="EMBL" id="SEWG01000002">
    <property type="protein sequence ID" value="RYU91635.1"/>
    <property type="molecule type" value="Genomic_DNA"/>
</dbReference>
<dbReference type="GO" id="GO:0003700">
    <property type="term" value="F:DNA-binding transcription factor activity"/>
    <property type="evidence" value="ECO:0007669"/>
    <property type="project" value="InterPro"/>
</dbReference>
<evidence type="ECO:0000313" key="5">
    <source>
        <dbReference type="EMBL" id="RYU91635.1"/>
    </source>
</evidence>
<dbReference type="SUPFAM" id="SSF51215">
    <property type="entry name" value="Regulatory protein AraC"/>
    <property type="match status" value="1"/>
</dbReference>
<protein>
    <submittedName>
        <fullName evidence="5">AraC family transcriptional regulator</fullName>
    </submittedName>
</protein>
<dbReference type="RefSeq" id="WP_129875892.1">
    <property type="nucleotide sequence ID" value="NZ_SEWG01000002.1"/>
</dbReference>
<evidence type="ECO:0000313" key="6">
    <source>
        <dbReference type="Proteomes" id="UP000293331"/>
    </source>
</evidence>
<dbReference type="PROSITE" id="PS00041">
    <property type="entry name" value="HTH_ARAC_FAMILY_1"/>
    <property type="match status" value="1"/>
</dbReference>
<organism evidence="5 6">
    <name type="scientific">Mucilaginibacter terrigena</name>
    <dbReference type="NCBI Taxonomy" id="2492395"/>
    <lineage>
        <taxon>Bacteria</taxon>
        <taxon>Pseudomonadati</taxon>
        <taxon>Bacteroidota</taxon>
        <taxon>Sphingobacteriia</taxon>
        <taxon>Sphingobacteriales</taxon>
        <taxon>Sphingobacteriaceae</taxon>
        <taxon>Mucilaginibacter</taxon>
    </lineage>
</organism>
<dbReference type="Proteomes" id="UP000293331">
    <property type="component" value="Unassembled WGS sequence"/>
</dbReference>
<sequence>MAGIGIFEQCVYGNGNRMGFSRFRDFEKSKSSFSSVAIKYVIEGNEHYAFNKSEYNVAGGKFLLINPQQCHDVFLKAENDVTGICLNIDTAIINDVYRVNHRSLMELLDEPEIIYNDCLEMHEQIYDVRDSDFGTLLGNLGKSFTSKGVELALNSEHLYFSLAEKLLKQQCLIQNTFSRMQAGKTSTKKELFKRIERAKELLESNLFTNINMVEIASTVAMSPFHFNRTFKQVYQVAPYQYVINKRLEKARGFLKENHLSVGEIAHQIGYADLFSFSKSFKKAFKISPTAYKANTR</sequence>
<dbReference type="SUPFAM" id="SSF46689">
    <property type="entry name" value="Homeodomain-like"/>
    <property type="match status" value="2"/>
</dbReference>
<evidence type="ECO:0000259" key="4">
    <source>
        <dbReference type="PROSITE" id="PS01124"/>
    </source>
</evidence>
<reference evidence="5 6" key="1">
    <citation type="submission" date="2019-02" db="EMBL/GenBank/DDBJ databases">
        <title>Bacterial novel species Mucilaginibacter sp. 17JY9-4 isolated from soil.</title>
        <authorList>
            <person name="Jung H.-Y."/>
        </authorList>
    </citation>
    <scope>NUCLEOTIDE SEQUENCE [LARGE SCALE GENOMIC DNA]</scope>
    <source>
        <strain evidence="5 6">17JY9-4</strain>
    </source>
</reference>
<evidence type="ECO:0000256" key="1">
    <source>
        <dbReference type="ARBA" id="ARBA00023015"/>
    </source>
</evidence>
<dbReference type="InterPro" id="IPR020449">
    <property type="entry name" value="Tscrpt_reg_AraC-type_HTH"/>
</dbReference>
<dbReference type="InterPro" id="IPR003313">
    <property type="entry name" value="AraC-bd"/>
</dbReference>
<dbReference type="InterPro" id="IPR018062">
    <property type="entry name" value="HTH_AraC-typ_CS"/>
</dbReference>
<name>A0A4Q5LQC8_9SPHI</name>